<evidence type="ECO:0000313" key="2">
    <source>
        <dbReference type="EMBL" id="KAF2249179.1"/>
    </source>
</evidence>
<dbReference type="AlphaFoldDB" id="A0A6A6IG45"/>
<feature type="domain" description="Heterokaryon incompatibility" evidence="1">
    <location>
        <begin position="12"/>
        <end position="149"/>
    </location>
</feature>
<evidence type="ECO:0000259" key="1">
    <source>
        <dbReference type="Pfam" id="PF06985"/>
    </source>
</evidence>
<accession>A0A6A6IG45</accession>
<reference evidence="2" key="1">
    <citation type="journal article" date="2020" name="Stud. Mycol.">
        <title>101 Dothideomycetes genomes: a test case for predicting lifestyles and emergence of pathogens.</title>
        <authorList>
            <person name="Haridas S."/>
            <person name="Albert R."/>
            <person name="Binder M."/>
            <person name="Bloem J."/>
            <person name="Labutti K."/>
            <person name="Salamov A."/>
            <person name="Andreopoulos B."/>
            <person name="Baker S."/>
            <person name="Barry K."/>
            <person name="Bills G."/>
            <person name="Bluhm B."/>
            <person name="Cannon C."/>
            <person name="Castanera R."/>
            <person name="Culley D."/>
            <person name="Daum C."/>
            <person name="Ezra D."/>
            <person name="Gonzalez J."/>
            <person name="Henrissat B."/>
            <person name="Kuo A."/>
            <person name="Liang C."/>
            <person name="Lipzen A."/>
            <person name="Lutzoni F."/>
            <person name="Magnuson J."/>
            <person name="Mondo S."/>
            <person name="Nolan M."/>
            <person name="Ohm R."/>
            <person name="Pangilinan J."/>
            <person name="Park H.-J."/>
            <person name="Ramirez L."/>
            <person name="Alfaro M."/>
            <person name="Sun H."/>
            <person name="Tritt A."/>
            <person name="Yoshinaga Y."/>
            <person name="Zwiers L.-H."/>
            <person name="Turgeon B."/>
            <person name="Goodwin S."/>
            <person name="Spatafora J."/>
            <person name="Crous P."/>
            <person name="Grigoriev I."/>
        </authorList>
    </citation>
    <scope>NUCLEOTIDE SEQUENCE</scope>
    <source>
        <strain evidence="2">CBS 122368</strain>
    </source>
</reference>
<dbReference type="PANTHER" id="PTHR24148">
    <property type="entry name" value="ANKYRIN REPEAT DOMAIN-CONTAINING PROTEIN 39 HOMOLOG-RELATED"/>
    <property type="match status" value="1"/>
</dbReference>
<dbReference type="Pfam" id="PF06985">
    <property type="entry name" value="HET"/>
    <property type="match status" value="1"/>
</dbReference>
<keyword evidence="3" id="KW-1185">Reference proteome</keyword>
<dbReference type="PANTHER" id="PTHR24148:SF73">
    <property type="entry name" value="HET DOMAIN PROTEIN (AFU_ORTHOLOGUE AFUA_8G01020)"/>
    <property type="match status" value="1"/>
</dbReference>
<evidence type="ECO:0000313" key="3">
    <source>
        <dbReference type="Proteomes" id="UP000800094"/>
    </source>
</evidence>
<dbReference type="InterPro" id="IPR010730">
    <property type="entry name" value="HET"/>
</dbReference>
<feature type="non-terminal residue" evidence="2">
    <location>
        <position position="149"/>
    </location>
</feature>
<dbReference type="OrthoDB" id="5416609at2759"/>
<gene>
    <name evidence="2" type="ORF">BU26DRAFT_426773</name>
</gene>
<proteinExistence type="predicted"/>
<protein>
    <submittedName>
        <fullName evidence="2">Heterokaryon incompatibility</fullName>
    </submittedName>
</protein>
<dbReference type="GeneID" id="54577026"/>
<dbReference type="InterPro" id="IPR052895">
    <property type="entry name" value="HetReg/Transcr_Mod"/>
</dbReference>
<name>A0A6A6IG45_9PLEO</name>
<dbReference type="EMBL" id="ML987195">
    <property type="protein sequence ID" value="KAF2249179.1"/>
    <property type="molecule type" value="Genomic_DNA"/>
</dbReference>
<organism evidence="2 3">
    <name type="scientific">Trematosphaeria pertusa</name>
    <dbReference type="NCBI Taxonomy" id="390896"/>
    <lineage>
        <taxon>Eukaryota</taxon>
        <taxon>Fungi</taxon>
        <taxon>Dikarya</taxon>
        <taxon>Ascomycota</taxon>
        <taxon>Pezizomycotina</taxon>
        <taxon>Dothideomycetes</taxon>
        <taxon>Pleosporomycetidae</taxon>
        <taxon>Pleosporales</taxon>
        <taxon>Massarineae</taxon>
        <taxon>Trematosphaeriaceae</taxon>
        <taxon>Trematosphaeria</taxon>
    </lineage>
</organism>
<dbReference type="Proteomes" id="UP000800094">
    <property type="component" value="Unassembled WGS sequence"/>
</dbReference>
<dbReference type="RefSeq" id="XP_033684183.1">
    <property type="nucleotide sequence ID" value="XM_033823696.1"/>
</dbReference>
<sequence>MITVEVEKAPPYVALSYTWGSKSLSKAVHVNGCDIRITANLADAIDAIFVFARERNLMFWADSICINQSDVHERSRQVRLMNTIYRSAEIVAIWLGQASHDSDLAFDKMKEWKVKFDDLKQQWNGSEELAALRMICRRPWWKRAWIVQE</sequence>